<dbReference type="SUPFAM" id="SSF48452">
    <property type="entry name" value="TPR-like"/>
    <property type="match status" value="1"/>
</dbReference>
<evidence type="ECO:0000256" key="1">
    <source>
        <dbReference type="SAM" id="Coils"/>
    </source>
</evidence>
<reference evidence="5" key="1">
    <citation type="submission" date="2016-10" db="EMBL/GenBank/DDBJ databases">
        <authorList>
            <person name="Varghese N."/>
            <person name="Submissions S."/>
        </authorList>
    </citation>
    <scope>NUCLEOTIDE SEQUENCE [LARGE SCALE GENOMIC DNA]</scope>
    <source>
        <strain evidence="5">BL9</strain>
    </source>
</reference>
<evidence type="ECO:0000313" key="4">
    <source>
        <dbReference type="EMBL" id="SCY97254.1"/>
    </source>
</evidence>
<sequence length="402" mass="44802">MYCHICGTKNSSGEDHCQKCGTRLKQDSSTEEQIWSEPSGLEPRNASATGTVSKRKSSPFVWIIPLLLAAIMGALLAYYYNQENLINAHVKTLHLEAEKAALDGKYSEALDLLDKALAQRPNVGALVQDRKITEQANNLLKQMDEAANLLKTGKLSEADKMIQTAAKTLNERQEPVFDKVRSALNNRKVTLAVLKVKKEIDQLTTVEALAEKLKTISKLNGKEAEVVKKQITDKLAGISYKQAEQQVKKRDFTAALQTVDNGLSYAPEDQKLTKYRDEVLREKKAFEQAEEERIRLAEQQAAEEELRNRTGAVYVTDLSAKLDEYGDLYISGSVFNQGTRPISSVALIVSINASNGDYIGETDVYVYPAILDVGEEGYFETYYYGVYEAANVTVTNASWYVE</sequence>
<evidence type="ECO:0000256" key="2">
    <source>
        <dbReference type="SAM" id="MobiDB-lite"/>
    </source>
</evidence>
<dbReference type="RefSeq" id="WP_090923102.1">
    <property type="nucleotide sequence ID" value="NZ_FMVM01000014.1"/>
</dbReference>
<keyword evidence="5" id="KW-1185">Reference proteome</keyword>
<proteinExistence type="predicted"/>
<dbReference type="STRING" id="582692.SAMN05720606_1145"/>
<evidence type="ECO:0008006" key="6">
    <source>
        <dbReference type="Google" id="ProtNLM"/>
    </source>
</evidence>
<accession>A0A1G5K9Z1</accession>
<keyword evidence="3" id="KW-0472">Membrane</keyword>
<feature type="region of interest" description="Disordered" evidence="2">
    <location>
        <begin position="28"/>
        <end position="51"/>
    </location>
</feature>
<gene>
    <name evidence="4" type="ORF">SAMN05720606_1145</name>
</gene>
<evidence type="ECO:0000256" key="3">
    <source>
        <dbReference type="SAM" id="Phobius"/>
    </source>
</evidence>
<keyword evidence="3" id="KW-1133">Transmembrane helix</keyword>
<dbReference type="EMBL" id="FMVM01000014">
    <property type="protein sequence ID" value="SCY97254.1"/>
    <property type="molecule type" value="Genomic_DNA"/>
</dbReference>
<protein>
    <recommendedName>
        <fullName evidence="6">Tetratricopeptide repeat-containing protein</fullName>
    </recommendedName>
</protein>
<feature type="transmembrane region" description="Helical" evidence="3">
    <location>
        <begin position="60"/>
        <end position="80"/>
    </location>
</feature>
<dbReference type="InterPro" id="IPR011990">
    <property type="entry name" value="TPR-like_helical_dom_sf"/>
</dbReference>
<organism evidence="4 5">
    <name type="scientific">Paenibacillus polysaccharolyticus</name>
    <dbReference type="NCBI Taxonomy" id="582692"/>
    <lineage>
        <taxon>Bacteria</taxon>
        <taxon>Bacillati</taxon>
        <taxon>Bacillota</taxon>
        <taxon>Bacilli</taxon>
        <taxon>Bacillales</taxon>
        <taxon>Paenibacillaceae</taxon>
        <taxon>Paenibacillus</taxon>
    </lineage>
</organism>
<keyword evidence="3" id="KW-0812">Transmembrane</keyword>
<dbReference type="Proteomes" id="UP000198538">
    <property type="component" value="Unassembled WGS sequence"/>
</dbReference>
<name>A0A1G5K9Z1_9BACL</name>
<keyword evidence="1" id="KW-0175">Coiled coil</keyword>
<dbReference type="AlphaFoldDB" id="A0A1G5K9Z1"/>
<feature type="coiled-coil region" evidence="1">
    <location>
        <begin position="272"/>
        <end position="309"/>
    </location>
</feature>
<evidence type="ECO:0000313" key="5">
    <source>
        <dbReference type="Proteomes" id="UP000198538"/>
    </source>
</evidence>